<feature type="transmembrane region" description="Helical" evidence="14">
    <location>
        <begin position="274"/>
        <end position="294"/>
    </location>
</feature>
<keyword evidence="11 12" id="KW-0472">Membrane</keyword>
<protein>
    <recommendedName>
        <fullName evidence="12">Trk system potassium uptake protein</fullName>
    </recommendedName>
</protein>
<feature type="binding site" evidence="13">
    <location>
        <position position="111"/>
    </location>
    <ligand>
        <name>K(+)</name>
        <dbReference type="ChEBI" id="CHEBI:29103"/>
    </ligand>
</feature>
<feature type="transmembrane region" description="Helical" evidence="14">
    <location>
        <begin position="228"/>
        <end position="253"/>
    </location>
</feature>
<feature type="transmembrane region" description="Helical" evidence="14">
    <location>
        <begin position="36"/>
        <end position="58"/>
    </location>
</feature>
<keyword evidence="10 12" id="KW-0406">Ion transport</keyword>
<keyword evidence="5 12" id="KW-0997">Cell inner membrane</keyword>
<feature type="transmembrane region" description="Helical" evidence="14">
    <location>
        <begin position="184"/>
        <end position="208"/>
    </location>
</feature>
<evidence type="ECO:0000256" key="2">
    <source>
        <dbReference type="ARBA" id="ARBA00009137"/>
    </source>
</evidence>
<evidence type="ECO:0000256" key="10">
    <source>
        <dbReference type="ARBA" id="ARBA00023065"/>
    </source>
</evidence>
<dbReference type="PANTHER" id="PTHR32024">
    <property type="entry name" value="TRK SYSTEM POTASSIUM UPTAKE PROTEIN TRKG-RELATED"/>
    <property type="match status" value="1"/>
</dbReference>
<keyword evidence="3 12" id="KW-0813">Transport</keyword>
<feature type="binding site" evidence="13">
    <location>
        <position position="112"/>
    </location>
    <ligand>
        <name>K(+)</name>
        <dbReference type="ChEBI" id="CHEBI:29103"/>
    </ligand>
</feature>
<evidence type="ECO:0000256" key="3">
    <source>
        <dbReference type="ARBA" id="ARBA00022448"/>
    </source>
</evidence>
<sequence length="485" mass="53374">MYKLAPIVHALSKLGLVFSLLLLAPAGVSWFYDDGVFWVFADTALVTLFGSLAAWLLTRRHQRELRTRDGFTLVFLFWLGFAAVASLPFFWHLPEMSYTDAFFEAISGLTTTGATVMNNLDSLPASLNFWRHMLNWLGGMGIIVLAVAILPMLGVGGTQLFKAEIPGINKDSKMAPRISQTAKTLWAIYVFFTALTCLALRLAGMSWFDAVCHAMSCFSLGGFSTHDASIAYFDSVAVEAVLSVSSIIAAVNFTNHFYALRQRSMAVYLKDTEVRVMAFTLLGSIAVFTLYLWYKEFYAGLGESLRFVSFNFISIGLANGYANANFAAWPLLPALWMYFLANVLANAGSAGGGIKTIRAVVLFKFSLREMLLLLHPKAVHTVKINGRQIPERMALTVLAFIFVYFMTVVLFTFALMASGLDFVTALSGTIACITNAGPALGSLGPASNYAALSDVQKWLCTVVMLLGRLEIFTVLILFTPAYWRK</sequence>
<name>A0A7D7NAF5_9NEIS</name>
<keyword evidence="9 14" id="KW-1133">Transmembrane helix</keyword>
<evidence type="ECO:0000256" key="5">
    <source>
        <dbReference type="ARBA" id="ARBA00022519"/>
    </source>
</evidence>
<feature type="transmembrane region" description="Helical" evidence="14">
    <location>
        <begin position="70"/>
        <end position="91"/>
    </location>
</feature>
<comment type="similarity">
    <text evidence="2 12">Belongs to the TrkH potassium transport family.</text>
</comment>
<dbReference type="AlphaFoldDB" id="A0A7D7NAF5"/>
<feature type="transmembrane region" description="Helical" evidence="14">
    <location>
        <begin position="136"/>
        <end position="163"/>
    </location>
</feature>
<keyword evidence="4 12" id="KW-1003">Cell membrane</keyword>
<dbReference type="PANTHER" id="PTHR32024:SF2">
    <property type="entry name" value="TRK SYSTEM POTASSIUM UPTAKE PROTEIN TRKG-RELATED"/>
    <property type="match status" value="1"/>
</dbReference>
<dbReference type="RefSeq" id="WP_182121272.1">
    <property type="nucleotide sequence ID" value="NZ_CP059567.1"/>
</dbReference>
<evidence type="ECO:0000256" key="6">
    <source>
        <dbReference type="ARBA" id="ARBA00022538"/>
    </source>
</evidence>
<dbReference type="GO" id="GO:0046872">
    <property type="term" value="F:metal ion binding"/>
    <property type="evidence" value="ECO:0007669"/>
    <property type="project" value="UniProtKB-KW"/>
</dbReference>
<dbReference type="InterPro" id="IPR004772">
    <property type="entry name" value="TrkH"/>
</dbReference>
<dbReference type="GO" id="GO:0015379">
    <property type="term" value="F:potassium:chloride symporter activity"/>
    <property type="evidence" value="ECO:0007669"/>
    <property type="project" value="InterPro"/>
</dbReference>
<dbReference type="EMBL" id="CP059567">
    <property type="protein sequence ID" value="QMT39438.1"/>
    <property type="molecule type" value="Genomic_DNA"/>
</dbReference>
<evidence type="ECO:0000313" key="15">
    <source>
        <dbReference type="EMBL" id="QMT39438.1"/>
    </source>
</evidence>
<keyword evidence="8 12" id="KW-0630">Potassium</keyword>
<feature type="transmembrane region" description="Helical" evidence="14">
    <location>
        <begin position="326"/>
        <end position="345"/>
    </location>
</feature>
<dbReference type="Proteomes" id="UP000514752">
    <property type="component" value="Chromosome"/>
</dbReference>
<evidence type="ECO:0000256" key="4">
    <source>
        <dbReference type="ARBA" id="ARBA00022475"/>
    </source>
</evidence>
<reference evidence="15 16" key="1">
    <citation type="submission" date="2020-07" db="EMBL/GenBank/DDBJ databases">
        <title>Genomic diversity of species in the Neisseriaceae family.</title>
        <authorList>
            <person name="Vincent A.T."/>
            <person name="Bernet E."/>
            <person name="Veyrier F.J."/>
        </authorList>
    </citation>
    <scope>NUCLEOTIDE SEQUENCE [LARGE SCALE GENOMIC DNA]</scope>
    <source>
        <strain evidence="15 16">DSM 22244</strain>
    </source>
</reference>
<accession>A0A7D7NAF5</accession>
<feature type="binding site" evidence="13">
    <location>
        <position position="221"/>
    </location>
    <ligand>
        <name>K(+)</name>
        <dbReference type="ChEBI" id="CHEBI:29103"/>
    </ligand>
</feature>
<dbReference type="Pfam" id="PF02386">
    <property type="entry name" value="TrkH"/>
    <property type="match status" value="1"/>
</dbReference>
<proteinExistence type="inferred from homology"/>
<evidence type="ECO:0000256" key="12">
    <source>
        <dbReference type="PIRNR" id="PIRNR006247"/>
    </source>
</evidence>
<dbReference type="PIRSF" id="PIRSF006247">
    <property type="entry name" value="TrkH"/>
    <property type="match status" value="1"/>
</dbReference>
<feature type="binding site" evidence="13">
    <location>
        <position position="435"/>
    </location>
    <ligand>
        <name>K(+)</name>
        <dbReference type="ChEBI" id="CHEBI:29103"/>
    </ligand>
</feature>
<evidence type="ECO:0000256" key="9">
    <source>
        <dbReference type="ARBA" id="ARBA00022989"/>
    </source>
</evidence>
<organism evidence="15 16">
    <name type="scientific">Neisseria shayeganii</name>
    <dbReference type="NCBI Taxonomy" id="607712"/>
    <lineage>
        <taxon>Bacteria</taxon>
        <taxon>Pseudomonadati</taxon>
        <taxon>Pseudomonadota</taxon>
        <taxon>Betaproteobacteria</taxon>
        <taxon>Neisseriales</taxon>
        <taxon>Neisseriaceae</taxon>
        <taxon>Neisseria</taxon>
    </lineage>
</organism>
<evidence type="ECO:0000256" key="14">
    <source>
        <dbReference type="SAM" id="Phobius"/>
    </source>
</evidence>
<evidence type="ECO:0000313" key="16">
    <source>
        <dbReference type="Proteomes" id="UP000514752"/>
    </source>
</evidence>
<feature type="transmembrane region" description="Helical" evidence="14">
    <location>
        <begin position="458"/>
        <end position="483"/>
    </location>
</feature>
<dbReference type="InterPro" id="IPR003445">
    <property type="entry name" value="Cat_transpt"/>
</dbReference>
<dbReference type="GO" id="GO:0005886">
    <property type="term" value="C:plasma membrane"/>
    <property type="evidence" value="ECO:0007669"/>
    <property type="project" value="UniProtKB-SubCell"/>
</dbReference>
<feature type="binding site" evidence="13">
    <location>
        <position position="220"/>
    </location>
    <ligand>
        <name>K(+)</name>
        <dbReference type="ChEBI" id="CHEBI:29103"/>
    </ligand>
</feature>
<evidence type="ECO:0000256" key="1">
    <source>
        <dbReference type="ARBA" id="ARBA00004429"/>
    </source>
</evidence>
<keyword evidence="7 14" id="KW-0812">Transmembrane</keyword>
<keyword evidence="13" id="KW-0479">Metal-binding</keyword>
<keyword evidence="6 12" id="KW-0633">Potassium transport</keyword>
<comment type="function">
    <text evidence="12">Low-affinity potassium transport system. Interacts with Trk system potassium uptake protein TrkA.</text>
</comment>
<dbReference type="KEGG" id="nsg:H3L94_06000"/>
<evidence type="ECO:0000256" key="11">
    <source>
        <dbReference type="ARBA" id="ARBA00023136"/>
    </source>
</evidence>
<gene>
    <name evidence="15" type="ORF">H3L94_06000</name>
</gene>
<comment type="subcellular location">
    <subcellularLocation>
        <location evidence="1 12">Cell inner membrane</location>
        <topology evidence="1 12">Multi-pass membrane protein</topology>
    </subcellularLocation>
</comment>
<evidence type="ECO:0000256" key="13">
    <source>
        <dbReference type="PIRSR" id="PIRSR006247-1"/>
    </source>
</evidence>
<evidence type="ECO:0000256" key="8">
    <source>
        <dbReference type="ARBA" id="ARBA00022958"/>
    </source>
</evidence>
<feature type="transmembrane region" description="Helical" evidence="14">
    <location>
        <begin position="393"/>
        <end position="416"/>
    </location>
</feature>
<evidence type="ECO:0000256" key="7">
    <source>
        <dbReference type="ARBA" id="ARBA00022692"/>
    </source>
</evidence>